<name>A0ABY0TBU1_9PROT</name>
<gene>
    <name evidence="3" type="ORF">SAMN05216402_1463</name>
</gene>
<sequence>MKFAYPVFFCALLAAGQPALANIDIQFDYRYDSSGFFTGANSSRQNLLNAAAATFESSFEDNLAAITSSGSDSFDVSFFQPNNGSKTVIPNFSVATNQIVVFAGARNLSGAVAVGGPGGFSSNGSADFINNASSRGQSGALAPIETDFGPWGGAISFNSTSNWYFDSDLTRDESFSGFDFYSVAIHELAHVLGFGSADSFKNLISGGKFTGPAVHALLGNNPPLAGDSHWANGLSYLGQEAAMDPSIAGGQRKHFTALDAAAMKDIGWQVSAVPEAETWTMMLAGLGLLGWRFRTFQRRG</sequence>
<evidence type="ECO:0000256" key="1">
    <source>
        <dbReference type="SAM" id="SignalP"/>
    </source>
</evidence>
<dbReference type="InterPro" id="IPR024079">
    <property type="entry name" value="MetalloPept_cat_dom_sf"/>
</dbReference>
<keyword evidence="1" id="KW-0732">Signal</keyword>
<feature type="domain" description="Ice-binding protein C-terminal" evidence="2">
    <location>
        <begin position="272"/>
        <end position="298"/>
    </location>
</feature>
<reference evidence="3 4" key="1">
    <citation type="submission" date="2016-10" db="EMBL/GenBank/DDBJ databases">
        <authorList>
            <person name="Varghese N."/>
            <person name="Submissions S."/>
        </authorList>
    </citation>
    <scope>NUCLEOTIDE SEQUENCE [LARGE SCALE GENOMIC DNA]</scope>
    <source>
        <strain evidence="3 4">Nl1</strain>
    </source>
</reference>
<dbReference type="InterPro" id="IPR013424">
    <property type="entry name" value="Ice-binding_C"/>
</dbReference>
<dbReference type="Pfam" id="PF07589">
    <property type="entry name" value="PEP-CTERM"/>
    <property type="match status" value="1"/>
</dbReference>
<protein>
    <submittedName>
        <fullName evidence="3">PEP-CTERM motif-containing protein</fullName>
    </submittedName>
</protein>
<evidence type="ECO:0000313" key="3">
    <source>
        <dbReference type="EMBL" id="SDQ59347.1"/>
    </source>
</evidence>
<dbReference type="SUPFAM" id="SSF55486">
    <property type="entry name" value="Metalloproteases ('zincins'), catalytic domain"/>
    <property type="match status" value="1"/>
</dbReference>
<dbReference type="EMBL" id="FNKY01000001">
    <property type="protein sequence ID" value="SDQ59347.1"/>
    <property type="molecule type" value="Genomic_DNA"/>
</dbReference>
<comment type="caution">
    <text evidence="3">The sequence shown here is derived from an EMBL/GenBank/DDBJ whole genome shotgun (WGS) entry which is preliminary data.</text>
</comment>
<accession>A0ABY0TBU1</accession>
<evidence type="ECO:0000313" key="4">
    <source>
        <dbReference type="Proteomes" id="UP000183471"/>
    </source>
</evidence>
<proteinExistence type="predicted"/>
<feature type="chain" id="PRO_5046485249" evidence="1">
    <location>
        <begin position="22"/>
        <end position="300"/>
    </location>
</feature>
<dbReference type="RefSeq" id="WP_074631735.1">
    <property type="nucleotide sequence ID" value="NZ_FNKY01000001.1"/>
</dbReference>
<organism evidence="3 4">
    <name type="scientific">Nitrosospira multiformis</name>
    <dbReference type="NCBI Taxonomy" id="1231"/>
    <lineage>
        <taxon>Bacteria</taxon>
        <taxon>Pseudomonadati</taxon>
        <taxon>Pseudomonadota</taxon>
        <taxon>Betaproteobacteria</taxon>
        <taxon>Nitrosomonadales</taxon>
        <taxon>Nitrosomonadaceae</taxon>
        <taxon>Nitrosospira</taxon>
    </lineage>
</organism>
<evidence type="ECO:0000259" key="2">
    <source>
        <dbReference type="Pfam" id="PF07589"/>
    </source>
</evidence>
<feature type="signal peptide" evidence="1">
    <location>
        <begin position="1"/>
        <end position="21"/>
    </location>
</feature>
<dbReference type="Gene3D" id="3.40.390.10">
    <property type="entry name" value="Collagenase (Catalytic Domain)"/>
    <property type="match status" value="1"/>
</dbReference>
<keyword evidence="4" id="KW-1185">Reference proteome</keyword>
<dbReference type="Proteomes" id="UP000183471">
    <property type="component" value="Unassembled WGS sequence"/>
</dbReference>